<dbReference type="PROSITE" id="PS51819">
    <property type="entry name" value="VOC"/>
    <property type="match status" value="1"/>
</dbReference>
<dbReference type="AlphaFoldDB" id="A0A7J3JS01"/>
<dbReference type="InterPro" id="IPR051785">
    <property type="entry name" value="MMCE/EMCE_epimerase"/>
</dbReference>
<organism evidence="4">
    <name type="scientific">Ignisphaera aggregans</name>
    <dbReference type="NCBI Taxonomy" id="334771"/>
    <lineage>
        <taxon>Archaea</taxon>
        <taxon>Thermoproteota</taxon>
        <taxon>Thermoprotei</taxon>
        <taxon>Desulfurococcales</taxon>
        <taxon>Desulfurococcaceae</taxon>
        <taxon>Ignisphaera</taxon>
    </lineage>
</organism>
<dbReference type="EMBL" id="DTAI01000156">
    <property type="protein sequence ID" value="HGN36977.1"/>
    <property type="molecule type" value="Genomic_DNA"/>
</dbReference>
<dbReference type="GO" id="GO:0046872">
    <property type="term" value="F:metal ion binding"/>
    <property type="evidence" value="ECO:0007669"/>
    <property type="project" value="UniProtKB-KW"/>
</dbReference>
<dbReference type="GO" id="GO:0046491">
    <property type="term" value="P:L-methylmalonyl-CoA metabolic process"/>
    <property type="evidence" value="ECO:0007669"/>
    <property type="project" value="TreeGrafter"/>
</dbReference>
<dbReference type="InterPro" id="IPR037523">
    <property type="entry name" value="VOC_core"/>
</dbReference>
<name>A0A7J3JS01_9CREN</name>
<dbReference type="PANTHER" id="PTHR43048">
    <property type="entry name" value="METHYLMALONYL-COA EPIMERASE"/>
    <property type="match status" value="1"/>
</dbReference>
<evidence type="ECO:0000313" key="4">
    <source>
        <dbReference type="EMBL" id="HGQ18781.1"/>
    </source>
</evidence>
<feature type="domain" description="VOC" evidence="2">
    <location>
        <begin position="8"/>
        <end position="147"/>
    </location>
</feature>
<dbReference type="Pfam" id="PF13669">
    <property type="entry name" value="Glyoxalase_4"/>
    <property type="match status" value="1"/>
</dbReference>
<dbReference type="InterPro" id="IPR029068">
    <property type="entry name" value="Glyas_Bleomycin-R_OHBP_Dase"/>
</dbReference>
<dbReference type="GO" id="GO:0004493">
    <property type="term" value="F:methylmalonyl-CoA epimerase activity"/>
    <property type="evidence" value="ECO:0007669"/>
    <property type="project" value="TreeGrafter"/>
</dbReference>
<sequence length="149" mass="16752">MCEEMFKSIIQIAIVVKDLDKAIDAWSSVLGVRPSRVTETGELEETRMRFMGSPSRGRAKLAFFNLNNIVLELIEPIDGPSTWSEFLGKYGQGLHHIAFDISDKPECIDRIIEGGGSIQQEGMFKGGRYIYIDARESLGAIIELLEHYK</sequence>
<dbReference type="EMBL" id="DTBZ01000138">
    <property type="protein sequence ID" value="HGQ18781.1"/>
    <property type="molecule type" value="Genomic_DNA"/>
</dbReference>
<evidence type="ECO:0000256" key="1">
    <source>
        <dbReference type="ARBA" id="ARBA00022723"/>
    </source>
</evidence>
<proteinExistence type="predicted"/>
<dbReference type="Gene3D" id="3.10.180.10">
    <property type="entry name" value="2,3-Dihydroxybiphenyl 1,2-Dioxygenase, domain 1"/>
    <property type="match status" value="1"/>
</dbReference>
<comment type="caution">
    <text evidence="4">The sequence shown here is derived from an EMBL/GenBank/DDBJ whole genome shotgun (WGS) entry which is preliminary data.</text>
</comment>
<gene>
    <name evidence="3" type="ORF">ENT87_05465</name>
    <name evidence="4" type="ORF">ENU30_07420</name>
</gene>
<reference evidence="4" key="1">
    <citation type="journal article" date="2020" name="mSystems">
        <title>Genome- and Community-Level Interaction Insights into Carbon Utilization and Element Cycling Functions of Hydrothermarchaeota in Hydrothermal Sediment.</title>
        <authorList>
            <person name="Zhou Z."/>
            <person name="Liu Y."/>
            <person name="Xu W."/>
            <person name="Pan J."/>
            <person name="Luo Z.H."/>
            <person name="Li M."/>
        </authorList>
    </citation>
    <scope>NUCLEOTIDE SEQUENCE [LARGE SCALE GENOMIC DNA]</scope>
    <source>
        <strain evidence="3">SpSt-618</strain>
        <strain evidence="4">SpSt-657</strain>
    </source>
</reference>
<protein>
    <submittedName>
        <fullName evidence="4">Glyoxalase</fullName>
    </submittedName>
</protein>
<evidence type="ECO:0000313" key="3">
    <source>
        <dbReference type="EMBL" id="HGN36977.1"/>
    </source>
</evidence>
<dbReference type="PANTHER" id="PTHR43048:SF3">
    <property type="entry name" value="METHYLMALONYL-COA EPIMERASE, MITOCHONDRIAL"/>
    <property type="match status" value="1"/>
</dbReference>
<keyword evidence="1" id="KW-0479">Metal-binding</keyword>
<accession>A0A7J3JS01</accession>
<dbReference type="SUPFAM" id="SSF54593">
    <property type="entry name" value="Glyoxalase/Bleomycin resistance protein/Dihydroxybiphenyl dioxygenase"/>
    <property type="match status" value="1"/>
</dbReference>
<evidence type="ECO:0000259" key="2">
    <source>
        <dbReference type="PROSITE" id="PS51819"/>
    </source>
</evidence>